<dbReference type="KEGG" id="mhey:H2LOC_003985"/>
<keyword evidence="3" id="KW-0804">Transcription</keyword>
<sequence>MPSDATAPEAFLDKLNRTLALCDAHSGTGAEGGLHRVGVACFAPQVLTDLGVDPSRTAKAAGLDPDILSNPENLISFVELGRYMEKCVEHSNCSYFGLLVGERGSLAALGLMGQFMRHAPSLGDALQDLATHHMRYIRGATVFLYRTRSDARWGYAVYQRGAPGREQICAAAIAVATRIAKELNPSCEFEVLLSQAPPQTAMQRAQYECRFGARVHFNSECSALAISREELAWPIDGSDPSERERLSLLIEDYWLKTPPNLCHLVFRTLVSMVPNSDLSLSRVSRCLSMHPRTLERRLEEAGTSFLILREAARYEMARQLLIGTHLRLVDISAAIGYADPAVFSRSFRRWTGVSPKKFRSKQFGIS</sequence>
<keyword evidence="2" id="KW-0238">DNA-binding</keyword>
<evidence type="ECO:0000259" key="4">
    <source>
        <dbReference type="PROSITE" id="PS01124"/>
    </source>
</evidence>
<dbReference type="PROSITE" id="PS01124">
    <property type="entry name" value="HTH_ARAC_FAMILY_2"/>
    <property type="match status" value="1"/>
</dbReference>
<reference evidence="5 6" key="1">
    <citation type="submission" date="2019-11" db="EMBL/GenBank/DDBJ databases">
        <title>The genome sequence of Methylocystis heyeri.</title>
        <authorList>
            <person name="Oshkin I.Y."/>
            <person name="Miroshnikov K."/>
            <person name="Dedysh S.N."/>
        </authorList>
    </citation>
    <scope>NUCLEOTIDE SEQUENCE [LARGE SCALE GENOMIC DNA]</scope>
    <source>
        <strain evidence="5 6">H2</strain>
    </source>
</reference>
<accession>A0A6B8KBI0</accession>
<feature type="domain" description="HTH araC/xylS-type" evidence="4">
    <location>
        <begin position="263"/>
        <end position="361"/>
    </location>
</feature>
<dbReference type="SMART" id="SM00342">
    <property type="entry name" value="HTH_ARAC"/>
    <property type="match status" value="1"/>
</dbReference>
<dbReference type="PANTHER" id="PTHR47894">
    <property type="entry name" value="HTH-TYPE TRANSCRIPTIONAL REGULATOR GADX"/>
    <property type="match status" value="1"/>
</dbReference>
<dbReference type="GO" id="GO:0003700">
    <property type="term" value="F:DNA-binding transcription factor activity"/>
    <property type="evidence" value="ECO:0007669"/>
    <property type="project" value="InterPro"/>
</dbReference>
<dbReference type="PRINTS" id="PR00032">
    <property type="entry name" value="HTHARAC"/>
</dbReference>
<dbReference type="Pfam" id="PF12833">
    <property type="entry name" value="HTH_18"/>
    <property type="match status" value="1"/>
</dbReference>
<protein>
    <submittedName>
        <fullName evidence="5">Helix-turn-helix domain-containing protein</fullName>
    </submittedName>
</protein>
<dbReference type="InterPro" id="IPR009057">
    <property type="entry name" value="Homeodomain-like_sf"/>
</dbReference>
<keyword evidence="6" id="KW-1185">Reference proteome</keyword>
<dbReference type="InterPro" id="IPR032687">
    <property type="entry name" value="AraC-type_N"/>
</dbReference>
<dbReference type="SUPFAM" id="SSF46689">
    <property type="entry name" value="Homeodomain-like"/>
    <property type="match status" value="1"/>
</dbReference>
<dbReference type="Pfam" id="PF12625">
    <property type="entry name" value="Arabinose_bd"/>
    <property type="match status" value="1"/>
</dbReference>
<dbReference type="InterPro" id="IPR020449">
    <property type="entry name" value="Tscrpt_reg_AraC-type_HTH"/>
</dbReference>
<organism evidence="5 6">
    <name type="scientific">Methylocystis heyeri</name>
    <dbReference type="NCBI Taxonomy" id="391905"/>
    <lineage>
        <taxon>Bacteria</taxon>
        <taxon>Pseudomonadati</taxon>
        <taxon>Pseudomonadota</taxon>
        <taxon>Alphaproteobacteria</taxon>
        <taxon>Hyphomicrobiales</taxon>
        <taxon>Methylocystaceae</taxon>
        <taxon>Methylocystis</taxon>
    </lineage>
</organism>
<dbReference type="RefSeq" id="WP_136495203.1">
    <property type="nucleotide sequence ID" value="NZ_CP046052.1"/>
</dbReference>
<dbReference type="EMBL" id="CP046052">
    <property type="protein sequence ID" value="QGM44912.1"/>
    <property type="molecule type" value="Genomic_DNA"/>
</dbReference>
<evidence type="ECO:0000313" key="6">
    <source>
        <dbReference type="Proteomes" id="UP000309061"/>
    </source>
</evidence>
<dbReference type="OrthoDB" id="9805730at2"/>
<dbReference type="Proteomes" id="UP000309061">
    <property type="component" value="Chromosome"/>
</dbReference>
<dbReference type="PANTHER" id="PTHR47894:SF4">
    <property type="entry name" value="HTH-TYPE TRANSCRIPTIONAL REGULATOR GADX"/>
    <property type="match status" value="1"/>
</dbReference>
<evidence type="ECO:0000256" key="2">
    <source>
        <dbReference type="ARBA" id="ARBA00023125"/>
    </source>
</evidence>
<dbReference type="GO" id="GO:0005829">
    <property type="term" value="C:cytosol"/>
    <property type="evidence" value="ECO:0007669"/>
    <property type="project" value="TreeGrafter"/>
</dbReference>
<dbReference type="GO" id="GO:0000976">
    <property type="term" value="F:transcription cis-regulatory region binding"/>
    <property type="evidence" value="ECO:0007669"/>
    <property type="project" value="TreeGrafter"/>
</dbReference>
<gene>
    <name evidence="5" type="ORF">H2LOC_003985</name>
</gene>
<dbReference type="InterPro" id="IPR018060">
    <property type="entry name" value="HTH_AraC"/>
</dbReference>
<keyword evidence="1" id="KW-0805">Transcription regulation</keyword>
<evidence type="ECO:0000256" key="3">
    <source>
        <dbReference type="ARBA" id="ARBA00023163"/>
    </source>
</evidence>
<dbReference type="AlphaFoldDB" id="A0A6B8KBI0"/>
<proteinExistence type="predicted"/>
<name>A0A6B8KBI0_9HYPH</name>
<evidence type="ECO:0000313" key="5">
    <source>
        <dbReference type="EMBL" id="QGM44912.1"/>
    </source>
</evidence>
<evidence type="ECO:0000256" key="1">
    <source>
        <dbReference type="ARBA" id="ARBA00023015"/>
    </source>
</evidence>
<dbReference type="Gene3D" id="1.10.10.60">
    <property type="entry name" value="Homeodomain-like"/>
    <property type="match status" value="1"/>
</dbReference>